<proteinExistence type="predicted"/>
<accession>A0ABW4TQB0</accession>
<evidence type="ECO:0000259" key="8">
    <source>
        <dbReference type="Pfam" id="PF16916"/>
    </source>
</evidence>
<dbReference type="InterPro" id="IPR027470">
    <property type="entry name" value="Cation_efflux_CTD"/>
</dbReference>
<organism evidence="9 10">
    <name type="scientific">Nocardioides aestuarii</name>
    <dbReference type="NCBI Taxonomy" id="252231"/>
    <lineage>
        <taxon>Bacteria</taxon>
        <taxon>Bacillati</taxon>
        <taxon>Actinomycetota</taxon>
        <taxon>Actinomycetes</taxon>
        <taxon>Propionibacteriales</taxon>
        <taxon>Nocardioidaceae</taxon>
        <taxon>Nocardioides</taxon>
    </lineage>
</organism>
<comment type="caution">
    <text evidence="9">The sequence shown here is derived from an EMBL/GenBank/DDBJ whole genome shotgun (WGS) entry which is preliminary data.</text>
</comment>
<dbReference type="InterPro" id="IPR058533">
    <property type="entry name" value="Cation_efflux_TM"/>
</dbReference>
<dbReference type="PANTHER" id="PTHR13414">
    <property type="entry name" value="HUEL-CATION TRANSPORTER"/>
    <property type="match status" value="1"/>
</dbReference>
<keyword evidence="4 6" id="KW-1133">Transmembrane helix</keyword>
<dbReference type="InterPro" id="IPR002524">
    <property type="entry name" value="Cation_efflux"/>
</dbReference>
<evidence type="ECO:0000256" key="4">
    <source>
        <dbReference type="ARBA" id="ARBA00022989"/>
    </source>
</evidence>
<keyword evidence="3 6" id="KW-0812">Transmembrane</keyword>
<gene>
    <name evidence="9" type="ORF">ACFSDE_10550</name>
</gene>
<dbReference type="Pfam" id="PF16916">
    <property type="entry name" value="ZT_dimer"/>
    <property type="match status" value="1"/>
</dbReference>
<dbReference type="SUPFAM" id="SSF161111">
    <property type="entry name" value="Cation efflux protein transmembrane domain-like"/>
    <property type="match status" value="1"/>
</dbReference>
<evidence type="ECO:0000256" key="3">
    <source>
        <dbReference type="ARBA" id="ARBA00022692"/>
    </source>
</evidence>
<dbReference type="NCBIfam" id="TIGR01297">
    <property type="entry name" value="CDF"/>
    <property type="match status" value="1"/>
</dbReference>
<dbReference type="EMBL" id="JBHUGD010000003">
    <property type="protein sequence ID" value="MFD1947231.1"/>
    <property type="molecule type" value="Genomic_DNA"/>
</dbReference>
<evidence type="ECO:0000256" key="2">
    <source>
        <dbReference type="ARBA" id="ARBA00022448"/>
    </source>
</evidence>
<feature type="domain" description="Cation efflux protein transmembrane" evidence="7">
    <location>
        <begin position="9"/>
        <end position="213"/>
    </location>
</feature>
<dbReference type="Gene3D" id="1.20.1510.10">
    <property type="entry name" value="Cation efflux protein transmembrane domain"/>
    <property type="match status" value="1"/>
</dbReference>
<dbReference type="InterPro" id="IPR027469">
    <property type="entry name" value="Cation_efflux_TMD_sf"/>
</dbReference>
<feature type="transmembrane region" description="Helical" evidence="6">
    <location>
        <begin position="111"/>
        <end position="130"/>
    </location>
</feature>
<evidence type="ECO:0000259" key="7">
    <source>
        <dbReference type="Pfam" id="PF01545"/>
    </source>
</evidence>
<reference evidence="10" key="1">
    <citation type="journal article" date="2019" name="Int. J. Syst. Evol. Microbiol.">
        <title>The Global Catalogue of Microorganisms (GCM) 10K type strain sequencing project: providing services to taxonomists for standard genome sequencing and annotation.</title>
        <authorList>
            <consortium name="The Broad Institute Genomics Platform"/>
            <consortium name="The Broad Institute Genome Sequencing Center for Infectious Disease"/>
            <person name="Wu L."/>
            <person name="Ma J."/>
        </authorList>
    </citation>
    <scope>NUCLEOTIDE SEQUENCE [LARGE SCALE GENOMIC DNA]</scope>
    <source>
        <strain evidence="10">CGMCC 1.12477</strain>
    </source>
</reference>
<dbReference type="RefSeq" id="WP_343918126.1">
    <property type="nucleotide sequence ID" value="NZ_BAAAJT010000002.1"/>
</dbReference>
<evidence type="ECO:0000256" key="1">
    <source>
        <dbReference type="ARBA" id="ARBA00004141"/>
    </source>
</evidence>
<name>A0ABW4TQB0_9ACTN</name>
<dbReference type="PANTHER" id="PTHR13414:SF9">
    <property type="entry name" value="PROTON-COUPLED ZINC ANTIPORTER SLC30A9, MITOCHONDRIAL"/>
    <property type="match status" value="1"/>
</dbReference>
<dbReference type="Pfam" id="PF01545">
    <property type="entry name" value="Cation_efflux"/>
    <property type="match status" value="1"/>
</dbReference>
<keyword evidence="2" id="KW-0813">Transport</keyword>
<dbReference type="SUPFAM" id="SSF160240">
    <property type="entry name" value="Cation efflux protein cytoplasmic domain-like"/>
    <property type="match status" value="1"/>
</dbReference>
<dbReference type="InterPro" id="IPR036837">
    <property type="entry name" value="Cation_efflux_CTD_sf"/>
</dbReference>
<dbReference type="Proteomes" id="UP001597351">
    <property type="component" value="Unassembled WGS sequence"/>
</dbReference>
<feature type="transmembrane region" description="Helical" evidence="6">
    <location>
        <begin position="76"/>
        <end position="99"/>
    </location>
</feature>
<protein>
    <submittedName>
        <fullName evidence="9">Cation diffusion facilitator family transporter</fullName>
    </submittedName>
</protein>
<sequence>MAEGSRTTVVVAGVANLGITVAKLVAGLVSGSAAMMSESAHSLADTLNQAFLLTALNRSSKPATPEHPFGHGKERYFWALLAAVAVFVLGAGFSVLQGIESLLGHSSGGGVVLSLSVLGVALLLDGVSWVRALWQLRGEASEAATTVREHLLEHAEPTVRAVFFEDTAAVVGVLLAAAGIVLDALTGSHVWDAIASLLIGVLLVAVAYVLGAQNRTFLIGKAADSDLLDGVRREIGATDGIRGVLELMTMQLGPDEVLLAARVDVEPDRGGDDLELVADEVERRVREAHPSVRHVFVDPTPGTLD</sequence>
<evidence type="ECO:0000313" key="9">
    <source>
        <dbReference type="EMBL" id="MFD1947231.1"/>
    </source>
</evidence>
<feature type="transmembrane region" description="Helical" evidence="6">
    <location>
        <begin position="193"/>
        <end position="211"/>
    </location>
</feature>
<comment type="subcellular location">
    <subcellularLocation>
        <location evidence="1">Membrane</location>
        <topology evidence="1">Multi-pass membrane protein</topology>
    </subcellularLocation>
</comment>
<keyword evidence="10" id="KW-1185">Reference proteome</keyword>
<feature type="domain" description="Cation efflux protein cytoplasmic" evidence="8">
    <location>
        <begin position="224"/>
        <end position="297"/>
    </location>
</feature>
<feature type="transmembrane region" description="Helical" evidence="6">
    <location>
        <begin position="168"/>
        <end position="187"/>
    </location>
</feature>
<evidence type="ECO:0000256" key="5">
    <source>
        <dbReference type="ARBA" id="ARBA00023136"/>
    </source>
</evidence>
<evidence type="ECO:0000256" key="6">
    <source>
        <dbReference type="SAM" id="Phobius"/>
    </source>
</evidence>
<keyword evidence="5 6" id="KW-0472">Membrane</keyword>
<dbReference type="InterPro" id="IPR040177">
    <property type="entry name" value="SLC30A9"/>
</dbReference>
<dbReference type="Gene3D" id="3.30.70.1350">
    <property type="entry name" value="Cation efflux protein, cytoplasmic domain"/>
    <property type="match status" value="1"/>
</dbReference>
<evidence type="ECO:0000313" key="10">
    <source>
        <dbReference type="Proteomes" id="UP001597351"/>
    </source>
</evidence>